<dbReference type="InParanoid" id="A0A1X7VHC6"/>
<protein>
    <recommendedName>
        <fullName evidence="1">PiggyBac transposable element-derived protein domain-containing protein</fullName>
    </recommendedName>
</protein>
<feature type="domain" description="PiggyBac transposable element-derived protein" evidence="1">
    <location>
        <begin position="49"/>
        <end position="95"/>
    </location>
</feature>
<feature type="domain" description="PiggyBac transposable element-derived protein" evidence="1">
    <location>
        <begin position="102"/>
        <end position="163"/>
    </location>
</feature>
<accession>A0A1X7VHC6</accession>
<dbReference type="Pfam" id="PF13843">
    <property type="entry name" value="DDE_Tnp_1_7"/>
    <property type="match status" value="2"/>
</dbReference>
<dbReference type="InterPro" id="IPR029526">
    <property type="entry name" value="PGBD"/>
</dbReference>
<name>A0A1X7VHC6_AMPQE</name>
<proteinExistence type="predicted"/>
<dbReference type="PANTHER" id="PTHR46599">
    <property type="entry name" value="PIGGYBAC TRANSPOSABLE ELEMENT-DERIVED PROTEIN 4"/>
    <property type="match status" value="1"/>
</dbReference>
<reference evidence="2" key="1">
    <citation type="submission" date="2017-05" db="UniProtKB">
        <authorList>
            <consortium name="EnsemblMetazoa"/>
        </authorList>
    </citation>
    <scope>IDENTIFICATION</scope>
</reference>
<dbReference type="EnsemblMetazoa" id="Aqu2.1.39446_001">
    <property type="protein sequence ID" value="Aqu2.1.39446_001"/>
    <property type="gene ID" value="Aqu2.1.39446"/>
</dbReference>
<dbReference type="InterPro" id="IPR043128">
    <property type="entry name" value="Rev_trsase/Diguanyl_cyclase"/>
</dbReference>
<evidence type="ECO:0000313" key="2">
    <source>
        <dbReference type="EnsemblMetazoa" id="Aqu2.1.39446_001"/>
    </source>
</evidence>
<dbReference type="OrthoDB" id="5876240at2759"/>
<organism evidence="2">
    <name type="scientific">Amphimedon queenslandica</name>
    <name type="common">Sponge</name>
    <dbReference type="NCBI Taxonomy" id="400682"/>
    <lineage>
        <taxon>Eukaryota</taxon>
        <taxon>Metazoa</taxon>
        <taxon>Porifera</taxon>
        <taxon>Demospongiae</taxon>
        <taxon>Heteroscleromorpha</taxon>
        <taxon>Haplosclerida</taxon>
        <taxon>Niphatidae</taxon>
        <taxon>Amphimedon</taxon>
    </lineage>
</organism>
<evidence type="ECO:0000259" key="1">
    <source>
        <dbReference type="Pfam" id="PF13843"/>
    </source>
</evidence>
<dbReference type="AlphaFoldDB" id="A0A1X7VHC6"/>
<sequence length="200" mass="23747">MQHRRFSVKWISSSEEEHHQHLKQIFDRFKEYGVIVNPSKTVGATKKGLCYMVVTDLVTPYRNEGYHVYMDNFYTSSDLYMELKRTGFQACGTIKMIEKTRKRKNIRGTETIKKPRVVEDYNQHMNGVDLSDQMVLYYGYGHRAVKWWKRPFFHFIDLELVNANILYNEGTWKPLPHIKFRIAIVKGLLKGHTYSSRWSS</sequence>
<dbReference type="PANTHER" id="PTHR46599:SF3">
    <property type="entry name" value="PIGGYBAC TRANSPOSABLE ELEMENT-DERIVED PROTEIN 4"/>
    <property type="match status" value="1"/>
</dbReference>
<dbReference type="Gene3D" id="3.30.70.270">
    <property type="match status" value="1"/>
</dbReference>
<dbReference type="STRING" id="400682.A0A1X7VHC6"/>